<sequence length="63" mass="7124">MQVALMNGFKRMQGLSSKRELYTFKDETRRENFRGAQGIIGLRLTRALQSRGEGASSETKSND</sequence>
<evidence type="ECO:0000313" key="1">
    <source>
        <dbReference type="EMBL" id="KAK2551487.1"/>
    </source>
</evidence>
<dbReference type="EMBL" id="JARQWQ010000097">
    <property type="protein sequence ID" value="KAK2551487.1"/>
    <property type="molecule type" value="Genomic_DNA"/>
</dbReference>
<protein>
    <submittedName>
        <fullName evidence="1">Uncharacterized protein</fullName>
    </submittedName>
</protein>
<proteinExistence type="predicted"/>
<evidence type="ECO:0000313" key="2">
    <source>
        <dbReference type="Proteomes" id="UP001249851"/>
    </source>
</evidence>
<reference evidence="1" key="1">
    <citation type="journal article" date="2023" name="G3 (Bethesda)">
        <title>Whole genome assembly and annotation of the endangered Caribbean coral Acropora cervicornis.</title>
        <authorList>
            <person name="Selwyn J.D."/>
            <person name="Vollmer S.V."/>
        </authorList>
    </citation>
    <scope>NUCLEOTIDE SEQUENCE</scope>
    <source>
        <strain evidence="1">K2</strain>
    </source>
</reference>
<gene>
    <name evidence="1" type="ORF">P5673_027676</name>
</gene>
<organism evidence="1 2">
    <name type="scientific">Acropora cervicornis</name>
    <name type="common">Staghorn coral</name>
    <dbReference type="NCBI Taxonomy" id="6130"/>
    <lineage>
        <taxon>Eukaryota</taxon>
        <taxon>Metazoa</taxon>
        <taxon>Cnidaria</taxon>
        <taxon>Anthozoa</taxon>
        <taxon>Hexacorallia</taxon>
        <taxon>Scleractinia</taxon>
        <taxon>Astrocoeniina</taxon>
        <taxon>Acroporidae</taxon>
        <taxon>Acropora</taxon>
    </lineage>
</organism>
<dbReference type="Proteomes" id="UP001249851">
    <property type="component" value="Unassembled WGS sequence"/>
</dbReference>
<accession>A0AAD9PYL2</accession>
<reference evidence="1" key="2">
    <citation type="journal article" date="2023" name="Science">
        <title>Genomic signatures of disease resistance in endangered staghorn corals.</title>
        <authorList>
            <person name="Vollmer S.V."/>
            <person name="Selwyn J.D."/>
            <person name="Despard B.A."/>
            <person name="Roesel C.L."/>
        </authorList>
    </citation>
    <scope>NUCLEOTIDE SEQUENCE</scope>
    <source>
        <strain evidence="1">K2</strain>
    </source>
</reference>
<comment type="caution">
    <text evidence="1">The sequence shown here is derived from an EMBL/GenBank/DDBJ whole genome shotgun (WGS) entry which is preliminary data.</text>
</comment>
<dbReference type="AlphaFoldDB" id="A0AAD9PYL2"/>
<keyword evidence="2" id="KW-1185">Reference proteome</keyword>
<name>A0AAD9PYL2_ACRCE</name>